<accession>A0A5R9IF90</accession>
<dbReference type="RefSeq" id="WP_138321846.1">
    <property type="nucleotide sequence ID" value="NZ_VCBC01000034.1"/>
</dbReference>
<evidence type="ECO:0000313" key="3">
    <source>
        <dbReference type="Proteomes" id="UP000307790"/>
    </source>
</evidence>
<dbReference type="InterPro" id="IPR016097">
    <property type="entry name" value="DUF695"/>
</dbReference>
<gene>
    <name evidence="2" type="ORF">FE810_16950</name>
</gene>
<name>A0A5R9IF90_9GAMM</name>
<comment type="caution">
    <text evidence="2">The sequence shown here is derived from an EMBL/GenBank/DDBJ whole genome shotgun (WGS) entry which is preliminary data.</text>
</comment>
<keyword evidence="3" id="KW-1185">Reference proteome</keyword>
<dbReference type="AlphaFoldDB" id="A0A5R9IF90"/>
<reference evidence="2 3" key="1">
    <citation type="submission" date="2019-05" db="EMBL/GenBank/DDBJ databases">
        <title>Genome sequences of Thalassotalea litorea 1K03283.</title>
        <authorList>
            <person name="Zhang D."/>
        </authorList>
    </citation>
    <scope>NUCLEOTIDE SEQUENCE [LARGE SCALE GENOMIC DNA]</scope>
    <source>
        <strain evidence="2 3">MCCC 1K03283</strain>
    </source>
</reference>
<protein>
    <submittedName>
        <fullName evidence="2">DUF695 domain-containing protein</fullName>
    </submittedName>
</protein>
<evidence type="ECO:0000259" key="1">
    <source>
        <dbReference type="Pfam" id="PF05117"/>
    </source>
</evidence>
<sequence>MTSNSEIPSADSASWNIAESKPEGQPRLIRYRPDLEPYLGNPNYPKRLVIIWDFEIDNSSGMPSQQLVEDMKSVEDALISSLDSDRLAILAFVLTNPGSREWHYYIGDIEEVGNRINSALSTFPKLPLHLQVEEDPEWEQIKTVYEICY</sequence>
<dbReference type="Pfam" id="PF05117">
    <property type="entry name" value="DUF695"/>
    <property type="match status" value="1"/>
</dbReference>
<dbReference type="EMBL" id="VCBC01000034">
    <property type="protein sequence ID" value="TLU59458.1"/>
    <property type="molecule type" value="Genomic_DNA"/>
</dbReference>
<proteinExistence type="predicted"/>
<feature type="domain" description="DUF695" evidence="1">
    <location>
        <begin position="14"/>
        <end position="139"/>
    </location>
</feature>
<dbReference type="OrthoDB" id="7595150at2"/>
<evidence type="ECO:0000313" key="2">
    <source>
        <dbReference type="EMBL" id="TLU59458.1"/>
    </source>
</evidence>
<organism evidence="2 3">
    <name type="scientific">Thalassotalea litorea</name>
    <dbReference type="NCBI Taxonomy" id="2020715"/>
    <lineage>
        <taxon>Bacteria</taxon>
        <taxon>Pseudomonadati</taxon>
        <taxon>Pseudomonadota</taxon>
        <taxon>Gammaproteobacteria</taxon>
        <taxon>Alteromonadales</taxon>
        <taxon>Colwelliaceae</taxon>
        <taxon>Thalassotalea</taxon>
    </lineage>
</organism>
<dbReference type="Proteomes" id="UP000307790">
    <property type="component" value="Unassembled WGS sequence"/>
</dbReference>